<feature type="transmembrane region" description="Helical" evidence="1">
    <location>
        <begin position="12"/>
        <end position="32"/>
    </location>
</feature>
<keyword evidence="1" id="KW-1133">Transmembrane helix</keyword>
<keyword evidence="1" id="KW-0472">Membrane</keyword>
<feature type="transmembrane region" description="Helical" evidence="1">
    <location>
        <begin position="38"/>
        <end position="58"/>
    </location>
</feature>
<dbReference type="RefSeq" id="WP_107952354.1">
    <property type="nucleotide sequence ID" value="NZ_QAYE01000001.1"/>
</dbReference>
<dbReference type="Proteomes" id="UP000244013">
    <property type="component" value="Unassembled WGS sequence"/>
</dbReference>
<dbReference type="GeneID" id="91004940"/>
<gene>
    <name evidence="2" type="ORF">C8J25_101882</name>
</gene>
<protein>
    <submittedName>
        <fullName evidence="2">Uncharacterized protein</fullName>
    </submittedName>
</protein>
<dbReference type="OrthoDB" id="9839661at2"/>
<accession>A0A2T5UD32</accession>
<proteinExistence type="predicted"/>
<evidence type="ECO:0000256" key="1">
    <source>
        <dbReference type="SAM" id="Phobius"/>
    </source>
</evidence>
<dbReference type="AlphaFoldDB" id="A0A2T5UD32"/>
<name>A0A2T5UD32_9SPHN</name>
<organism evidence="2 3">
    <name type="scientific">Sphingomonas faeni</name>
    <dbReference type="NCBI Taxonomy" id="185950"/>
    <lineage>
        <taxon>Bacteria</taxon>
        <taxon>Pseudomonadati</taxon>
        <taxon>Pseudomonadota</taxon>
        <taxon>Alphaproteobacteria</taxon>
        <taxon>Sphingomonadales</taxon>
        <taxon>Sphingomonadaceae</taxon>
        <taxon>Sphingomonas</taxon>
    </lineage>
</organism>
<comment type="caution">
    <text evidence="2">The sequence shown here is derived from an EMBL/GenBank/DDBJ whole genome shotgun (WGS) entry which is preliminary data.</text>
</comment>
<reference evidence="2 3" key="1">
    <citation type="submission" date="2018-04" db="EMBL/GenBank/DDBJ databases">
        <title>Genomic Encyclopedia of Type Strains, Phase III (KMG-III): the genomes of soil and plant-associated and newly described type strains.</title>
        <authorList>
            <person name="Whitman W."/>
        </authorList>
    </citation>
    <scope>NUCLEOTIDE SEQUENCE [LARGE SCALE GENOMIC DNA]</scope>
    <source>
        <strain evidence="2 3">MA-olki</strain>
    </source>
</reference>
<dbReference type="EMBL" id="QAYE01000001">
    <property type="protein sequence ID" value="PTW49374.1"/>
    <property type="molecule type" value="Genomic_DNA"/>
</dbReference>
<evidence type="ECO:0000313" key="3">
    <source>
        <dbReference type="Proteomes" id="UP000244013"/>
    </source>
</evidence>
<evidence type="ECO:0000313" key="2">
    <source>
        <dbReference type="EMBL" id="PTW49374.1"/>
    </source>
</evidence>
<sequence length="141" mass="15097">MRFPLFDHFAFASYFGCLFGYASPYGCYYGYVDGAVNYYRVVVAMVVVCDVPLAAYSAPNCGLMFIIRFDGRSCGGCGDCAMRTNEPDVAKAYIAKGQYGFAFGVMVLRLVAVVAIGVCTSTALPKTITAASTAWTALHAP</sequence>
<keyword evidence="1" id="KW-0812">Transmembrane</keyword>
<feature type="transmembrane region" description="Helical" evidence="1">
    <location>
        <begin position="99"/>
        <end position="118"/>
    </location>
</feature>